<dbReference type="InterPro" id="IPR000742">
    <property type="entry name" value="EGF"/>
</dbReference>
<evidence type="ECO:0000313" key="15">
    <source>
        <dbReference type="Proteomes" id="UP001152797"/>
    </source>
</evidence>
<evidence type="ECO:0000256" key="7">
    <source>
        <dbReference type="PROSITE-ProRule" id="PRU00076"/>
    </source>
</evidence>
<evidence type="ECO:0000256" key="5">
    <source>
        <dbReference type="ARBA" id="ARBA00023136"/>
    </source>
</evidence>
<feature type="domain" description="EGF-like" evidence="10">
    <location>
        <begin position="1834"/>
        <end position="1866"/>
    </location>
</feature>
<dbReference type="PROSITE" id="PS00022">
    <property type="entry name" value="EGF_1"/>
    <property type="match status" value="2"/>
</dbReference>
<dbReference type="SUPFAM" id="SSF51445">
    <property type="entry name" value="(Trans)glycosidases"/>
    <property type="match status" value="1"/>
</dbReference>
<keyword evidence="5 9" id="KW-0472">Membrane</keyword>
<comment type="similarity">
    <text evidence="6">Belongs to the major facilitator superfamily. Spinster (TC 2.A.1.49) family.</text>
</comment>
<keyword evidence="2" id="KW-0813">Transport</keyword>
<evidence type="ECO:0000256" key="6">
    <source>
        <dbReference type="ARBA" id="ARBA00024338"/>
    </source>
</evidence>
<dbReference type="InterPro" id="IPR036259">
    <property type="entry name" value="MFS_trans_sf"/>
</dbReference>
<dbReference type="SMART" id="SM00181">
    <property type="entry name" value="EGF"/>
    <property type="match status" value="5"/>
</dbReference>
<dbReference type="Proteomes" id="UP001152797">
    <property type="component" value="Unassembled WGS sequence"/>
</dbReference>
<keyword evidence="15" id="KW-1185">Reference proteome</keyword>
<dbReference type="Gene3D" id="3.20.20.80">
    <property type="entry name" value="Glycosidases"/>
    <property type="match status" value="1"/>
</dbReference>
<dbReference type="SUPFAM" id="SSF103473">
    <property type="entry name" value="MFS general substrate transporter"/>
    <property type="match status" value="1"/>
</dbReference>
<feature type="disulfide bond" evidence="7">
    <location>
        <begin position="1856"/>
        <end position="1865"/>
    </location>
</feature>
<evidence type="ECO:0000259" key="11">
    <source>
        <dbReference type="PROSITE" id="PS50850"/>
    </source>
</evidence>
<evidence type="ECO:0000256" key="1">
    <source>
        <dbReference type="ARBA" id="ARBA00004141"/>
    </source>
</evidence>
<dbReference type="Gene3D" id="1.20.1250.20">
    <property type="entry name" value="MFS general substrate transporter like domains"/>
    <property type="match status" value="1"/>
</dbReference>
<gene>
    <name evidence="12" type="ORF">C1SCF055_LOCUS41416</name>
</gene>
<feature type="transmembrane region" description="Helical" evidence="9">
    <location>
        <begin position="435"/>
        <end position="453"/>
    </location>
</feature>
<comment type="subcellular location">
    <subcellularLocation>
        <location evidence="1">Membrane</location>
        <topology evidence="1">Multi-pass membrane protein</topology>
    </subcellularLocation>
</comment>
<dbReference type="PROSITE" id="PS50850">
    <property type="entry name" value="MFS"/>
    <property type="match status" value="1"/>
</dbReference>
<feature type="transmembrane region" description="Helical" evidence="9">
    <location>
        <begin position="347"/>
        <end position="373"/>
    </location>
</feature>
<dbReference type="InterPro" id="IPR017853">
    <property type="entry name" value="GH"/>
</dbReference>
<dbReference type="Gene3D" id="2.10.25.10">
    <property type="entry name" value="Laminin"/>
    <property type="match status" value="1"/>
</dbReference>
<reference evidence="13" key="2">
    <citation type="submission" date="2024-04" db="EMBL/GenBank/DDBJ databases">
        <authorList>
            <person name="Chen Y."/>
            <person name="Shah S."/>
            <person name="Dougan E. K."/>
            <person name="Thang M."/>
            <person name="Chan C."/>
        </authorList>
    </citation>
    <scope>NUCLEOTIDE SEQUENCE [LARGE SCALE GENOMIC DNA]</scope>
</reference>
<feature type="transmembrane region" description="Helical" evidence="9">
    <location>
        <begin position="193"/>
        <end position="215"/>
    </location>
</feature>
<feature type="transmembrane region" description="Helical" evidence="9">
    <location>
        <begin position="247"/>
        <end position="267"/>
    </location>
</feature>
<dbReference type="EMBL" id="CAMXCT010006599">
    <property type="protein sequence ID" value="CAI4016709.1"/>
    <property type="molecule type" value="Genomic_DNA"/>
</dbReference>
<dbReference type="EMBL" id="CAMXCT030006599">
    <property type="protein sequence ID" value="CAL4804021.1"/>
    <property type="molecule type" value="Genomic_DNA"/>
</dbReference>
<name>A0A9P1GLT9_9DINO</name>
<feature type="disulfide bond" evidence="7">
    <location>
        <begin position="1777"/>
        <end position="1786"/>
    </location>
</feature>
<feature type="disulfide bond" evidence="7">
    <location>
        <begin position="1838"/>
        <end position="1848"/>
    </location>
</feature>
<keyword evidence="7" id="KW-1015">Disulfide bond</keyword>
<feature type="domain" description="Major facilitator superfamily (MFS) profile" evidence="11">
    <location>
        <begin position="35"/>
        <end position="461"/>
    </location>
</feature>
<dbReference type="PROSITE" id="PS50026">
    <property type="entry name" value="EGF_3"/>
    <property type="match status" value="2"/>
</dbReference>
<evidence type="ECO:0000256" key="4">
    <source>
        <dbReference type="ARBA" id="ARBA00022989"/>
    </source>
</evidence>
<feature type="domain" description="EGF-like" evidence="10">
    <location>
        <begin position="1753"/>
        <end position="1787"/>
    </location>
</feature>
<feature type="transmembrane region" description="Helical" evidence="9">
    <location>
        <begin position="161"/>
        <end position="181"/>
    </location>
</feature>
<keyword evidence="7" id="KW-0245">EGF-like domain</keyword>
<dbReference type="InterPro" id="IPR044770">
    <property type="entry name" value="MFS_spinster-like"/>
</dbReference>
<evidence type="ECO:0000313" key="13">
    <source>
        <dbReference type="EMBL" id="CAL1170084.1"/>
    </source>
</evidence>
<dbReference type="InterPro" id="IPR020846">
    <property type="entry name" value="MFS_dom"/>
</dbReference>
<dbReference type="PANTHER" id="PTHR23505">
    <property type="entry name" value="SPINSTER"/>
    <property type="match status" value="1"/>
</dbReference>
<feature type="region of interest" description="Disordered" evidence="8">
    <location>
        <begin position="1"/>
        <end position="30"/>
    </location>
</feature>
<feature type="transmembrane region" description="Helical" evidence="9">
    <location>
        <begin position="320"/>
        <end position="341"/>
    </location>
</feature>
<proteinExistence type="inferred from homology"/>
<protein>
    <submittedName>
        <fullName evidence="14">Tenascin-X (TN-X) (Hexabrachion-like protein)</fullName>
    </submittedName>
</protein>
<evidence type="ECO:0000256" key="3">
    <source>
        <dbReference type="ARBA" id="ARBA00022692"/>
    </source>
</evidence>
<reference evidence="12" key="1">
    <citation type="submission" date="2022-10" db="EMBL/GenBank/DDBJ databases">
        <authorList>
            <person name="Chen Y."/>
            <person name="Dougan E. K."/>
            <person name="Chan C."/>
            <person name="Rhodes N."/>
            <person name="Thang M."/>
        </authorList>
    </citation>
    <scope>NUCLEOTIDE SEQUENCE</scope>
</reference>
<feature type="transmembrane region" description="Helical" evidence="9">
    <location>
        <begin position="71"/>
        <end position="91"/>
    </location>
</feature>
<evidence type="ECO:0000259" key="10">
    <source>
        <dbReference type="PROSITE" id="PS50026"/>
    </source>
</evidence>
<evidence type="ECO:0000256" key="8">
    <source>
        <dbReference type="SAM" id="MobiDB-lite"/>
    </source>
</evidence>
<organism evidence="12">
    <name type="scientific">Cladocopium goreaui</name>
    <dbReference type="NCBI Taxonomy" id="2562237"/>
    <lineage>
        <taxon>Eukaryota</taxon>
        <taxon>Sar</taxon>
        <taxon>Alveolata</taxon>
        <taxon>Dinophyceae</taxon>
        <taxon>Suessiales</taxon>
        <taxon>Symbiodiniaceae</taxon>
        <taxon>Cladocopium</taxon>
    </lineage>
</organism>
<dbReference type="GO" id="GO:0022857">
    <property type="term" value="F:transmembrane transporter activity"/>
    <property type="evidence" value="ECO:0007669"/>
    <property type="project" value="InterPro"/>
</dbReference>
<dbReference type="OrthoDB" id="527990at2759"/>
<dbReference type="PANTHER" id="PTHR23505:SF52">
    <property type="entry name" value="MAJOR FACILITATOR SUPERFAMILY PROTEIN"/>
    <property type="match status" value="1"/>
</dbReference>
<dbReference type="PROSITE" id="PS01186">
    <property type="entry name" value="EGF_2"/>
    <property type="match status" value="1"/>
</dbReference>
<evidence type="ECO:0000256" key="9">
    <source>
        <dbReference type="SAM" id="Phobius"/>
    </source>
</evidence>
<evidence type="ECO:0000313" key="12">
    <source>
        <dbReference type="EMBL" id="CAI4016709.1"/>
    </source>
</evidence>
<evidence type="ECO:0000313" key="14">
    <source>
        <dbReference type="EMBL" id="CAL4804021.1"/>
    </source>
</evidence>
<feature type="transmembrane region" description="Helical" evidence="9">
    <location>
        <begin position="287"/>
        <end position="308"/>
    </location>
</feature>
<feature type="transmembrane region" description="Helical" evidence="9">
    <location>
        <begin position="103"/>
        <end position="122"/>
    </location>
</feature>
<keyword evidence="4 9" id="KW-1133">Transmembrane helix</keyword>
<comment type="caution">
    <text evidence="12">The sequence shown here is derived from an EMBL/GenBank/DDBJ whole genome shotgun (WGS) entry which is preliminary data.</text>
</comment>
<comment type="caution">
    <text evidence="7">Lacks conserved residue(s) required for the propagation of feature annotation.</text>
</comment>
<sequence length="2198" mass="242349">MSRRVPLKNGDRSGLSGLSDSDEKVEEEKSPPTMMILQLCCISAIEGMDAGLLPAVNYALQEDLGLRLTDLSVLTLAQAVAQALAAPIWGVLADRRVIRRKTLLSLGAFFQGLSTVMLSFTTGFSWMLLLRVVNGAMLASLKPLCVGLVAGTTSETSRGRIYGYIQLCVTLGMMAVAMIGTPMSHATIFGLQGWRVAFVMIGSFPIFTSMLIKVFMHEARREKTWEPGSKRRGCDGAKEELRKLGSYFAKPTFLCLVGQGLFGAIPWNAFNYSTMYFQINGLSDTQSAGLSTMFQLACAIGNVLGGNIGDAMARRCPNHGRAFTANISVACGIPCVFLIFMSTHQTFAYYAVLLVAMGLTATWCCVGVNWPILSEIVDPQSRSGVMAWESAMEGAIAACLGNAAVGFLAQGLFGFDLSKDAEGSGDNAEALGKALAFTSVLPWSICLLCYLILHWAFPYDRRILAEEKEVCLERHGGRLYSDSEGSDLSDNEAPLATAVPKTIASHLRVGSFLSGLTKHELKDEDFPKTATREFIDLMKHSTPFEDGQENGIVGDDASWVHYNWPEGFQLTFRRDGYPESLPTFTQWGSERQSSVKATIGNGGAFVEDGEYVATWEGNGNISWEGDASLLQMQDSHTARIMVQPQSGIVVRIVQTDDSDPLRGISLVPVSLAENATAQIFHPRFLEMLNGTAVLRFSLWQMVDVWEHEGSQTRVWENRTLPTDQTQAGKFGVCVEYMVELANRLGADPWFSMPKAAATESDSVDPYAVAFATLVNETLQSNLRVYVEYRSCCRAGLAPGWDSDNAVQSLVLWQSWEQAFDPARVINVMSALPQMTKLYGSDVNKVEAAAIDVSFSDVCKYGETPCVDFNALEANATYGGLSPLQLIDEVVRPAMLKQEVEINARVQQALYYGFEIIAFDAMPLISARGYGHRGNLNWALGCESCLMRTLGRRYGEREQTQLAVDGWVHEVDFQAYAAYQGIAEEDRAVDSEGNYWLVGTPAEAKAQCHSMSHCDGFTYFKSGEWSCGVGNDHRYGTCATPGCAYFFNRTRIDSGERKPPTHCSAFTVYGDPWNQCVVGRLDTYFKVDATIPGFSSAGEADLAARTSCVDSCKIAYTPAPWDPPAEGYTLDDLRDLLPTVIAAAAAEQDLENRMIEAFREPVMEDLMLEYLERLRQIGFSTVISGQMVREVKTCRTGGKACGQASVMLHWDDDSPLRKALTGYVQGRRVRKVQDEAPAATCPQSCVHGICEQGSCKCWKGASGADCSVLAPVDCHRGRKLGLSLSGVSYWTREWIFVDVFKHVGEWIAQELTSYDWNTGTTLDVRSDGYPARLHLNQVATLLTVRDVERHYVDGWYTVLYDGEGILDFNMDVTCVHRIARNHIRIYVNLTTGMNNGIGIRLTDTKEDDPVRNIRIITPGFEETYLTSPFHPAFLASLENFTVLRFMDWMHANSGNTPEEWEDRVTPSYYTQGSHPGVSLEYMVRLSNEVGADPWFSVPINATDDYIQNFVQYVSDHLRPDLGMYIELGNEAWHGKFFGGQWAQQQGAALGLSQLCWYALRSGEMGRMAKAIIGQTRSLTVVAGTQASNWDAMSQLLRCDGINDTDAFGVGPYFNGYGVLPNPDDDLELLLDSYETEVQTSIQWVKDHKAALEGTQFKLLSYESGPAGEGDGSATDLAIQAHRNPRMKQILSTYLEELDKDLDLMIYFASCGRPSQYGSCGMIEAMDQPRDQAYKYQAVQDFLNSQAPPATCSPEGTDCEAAAGCSGNGLCGADDQCYCYRGYSGNTCLDASYTDYSSCGYRCTFDQGLCEVNEVIGNLRSWACNCRAEYSGGKCSRFSCPNGCNQRGHCIASGVCSCFRGFRGDTCEIDCGCGHHGQCDSKNECICDKGWRKSSATGCEWDCDTVDTLGCTGPGQNACGTSCQHGTCLGGRCHCWAGYHGADCSTLTSSLLAHQGAAFGINVAVTPSTFVDVMKTTRHWTSIWDADTQPGQFSYQGGSVMWSSRQYEWGNGLEINESADGYVRSLKQDQAVITLALRDVCLHAPKGRYVVTYDGDGEIDFGMDATPVAFQKGRIDVDFEPTCRRECWFDRAGWLPYCSDNGIGITIRRVNPANPLRNVRIIMPGFFATHEVEPFHPWFLKNLERFSTVRLMDWTHINSEHFIKRTPFTPRYLRFTSTATHGGACPGSRNSFLRAHKEKP</sequence>
<evidence type="ECO:0000256" key="2">
    <source>
        <dbReference type="ARBA" id="ARBA00022448"/>
    </source>
</evidence>
<dbReference type="InterPro" id="IPR011701">
    <property type="entry name" value="MFS"/>
</dbReference>
<dbReference type="EMBL" id="CAMXCT020006599">
    <property type="protein sequence ID" value="CAL1170084.1"/>
    <property type="molecule type" value="Genomic_DNA"/>
</dbReference>
<dbReference type="GO" id="GO:0016020">
    <property type="term" value="C:membrane"/>
    <property type="evidence" value="ECO:0007669"/>
    <property type="project" value="UniProtKB-SubCell"/>
</dbReference>
<accession>A0A9P1GLT9</accession>
<keyword evidence="3 9" id="KW-0812">Transmembrane</keyword>
<dbReference type="Pfam" id="PF07690">
    <property type="entry name" value="MFS_1"/>
    <property type="match status" value="1"/>
</dbReference>